<feature type="region of interest" description="Disordered" evidence="5">
    <location>
        <begin position="421"/>
        <end position="451"/>
    </location>
</feature>
<dbReference type="FunFam" id="1.10.10.60:FF:000002">
    <property type="entry name" value="Myb family transcription factor"/>
    <property type="match status" value="1"/>
</dbReference>
<feature type="compositionally biased region" description="Acidic residues" evidence="5">
    <location>
        <begin position="40"/>
        <end position="59"/>
    </location>
</feature>
<comment type="caution">
    <text evidence="7">The sequence shown here is derived from an EMBL/GenBank/DDBJ whole genome shotgun (WGS) entry which is preliminary data.</text>
</comment>
<feature type="compositionally biased region" description="Polar residues" evidence="5">
    <location>
        <begin position="378"/>
        <end position="397"/>
    </location>
</feature>
<dbReference type="Pfam" id="PF00249">
    <property type="entry name" value="Myb_DNA-binding"/>
    <property type="match status" value="1"/>
</dbReference>
<evidence type="ECO:0000256" key="1">
    <source>
        <dbReference type="ARBA" id="ARBA00023015"/>
    </source>
</evidence>
<feature type="compositionally biased region" description="Low complexity" evidence="5">
    <location>
        <begin position="61"/>
        <end position="86"/>
    </location>
</feature>
<sequence length="527" mass="56795">MGEVKQKVATEDILEEDEKRSSENSVPPVILDLNKGFGEANDEGEAGDDDDGNEEDGDDGGSTSEVEGGRSSSSNNSRTNHTSMSNKDCDMDSSSKGEGSGERTLTVRQYNRSKLPRLRWTPDLHMAFVHAVERLGGQERATPKLVLQMMNVRGLSIAHVKSHLQMYRSKKLDHESGGHERAAISSVFSPMDFHMMRRGDHRFHDMFLHRAAGSVISSGRLLHNGELFGSRNAVSPEASRLYALLQRRQQPSMQTFDFKNYSSSLRDQEWSFSQHAAAAARAGAINDHGPTKGLIHDMILRNNGRPTSHLFDVRDAIASNRTSSDAAGPASHLSHGARVVRSTDWNGTSSGPPLSRTMSAAASTGLALGSHHLLSRGRGSSNVTSSSDPVVTSEAQGSRLQTLLEPSKVIGEMCAGTRTTKRMKTPMEGNVSTPDLQLSLSPNDDMGGDADKQLKKRKFLGIGLSEQEVDDSGKTTLPLSLSLSLRGGEWSGGDDASRLEAATGSSGNKAALGRSTLDLTMSIKALE</sequence>
<dbReference type="InterPro" id="IPR046955">
    <property type="entry name" value="PHR1-like"/>
</dbReference>
<dbReference type="Proteomes" id="UP000604825">
    <property type="component" value="Unassembled WGS sequence"/>
</dbReference>
<evidence type="ECO:0000259" key="6">
    <source>
        <dbReference type="PROSITE" id="PS51294"/>
    </source>
</evidence>
<organism evidence="7 8">
    <name type="scientific">Miscanthus lutarioriparius</name>
    <dbReference type="NCBI Taxonomy" id="422564"/>
    <lineage>
        <taxon>Eukaryota</taxon>
        <taxon>Viridiplantae</taxon>
        <taxon>Streptophyta</taxon>
        <taxon>Embryophyta</taxon>
        <taxon>Tracheophyta</taxon>
        <taxon>Spermatophyta</taxon>
        <taxon>Magnoliopsida</taxon>
        <taxon>Liliopsida</taxon>
        <taxon>Poales</taxon>
        <taxon>Poaceae</taxon>
        <taxon>PACMAD clade</taxon>
        <taxon>Panicoideae</taxon>
        <taxon>Andropogonodae</taxon>
        <taxon>Andropogoneae</taxon>
        <taxon>Saccharinae</taxon>
        <taxon>Miscanthus</taxon>
    </lineage>
</organism>
<feature type="compositionally biased region" description="Polar residues" evidence="5">
    <location>
        <begin position="430"/>
        <end position="442"/>
    </location>
</feature>
<evidence type="ECO:0000313" key="8">
    <source>
        <dbReference type="Proteomes" id="UP000604825"/>
    </source>
</evidence>
<evidence type="ECO:0000256" key="2">
    <source>
        <dbReference type="ARBA" id="ARBA00023125"/>
    </source>
</evidence>
<dbReference type="Gene3D" id="1.10.10.60">
    <property type="entry name" value="Homeodomain-like"/>
    <property type="match status" value="1"/>
</dbReference>
<gene>
    <name evidence="7" type="ORF">NCGR_LOCUS63378</name>
</gene>
<dbReference type="GO" id="GO:0003700">
    <property type="term" value="F:DNA-binding transcription factor activity"/>
    <property type="evidence" value="ECO:0007669"/>
    <property type="project" value="InterPro"/>
</dbReference>
<dbReference type="InterPro" id="IPR017930">
    <property type="entry name" value="Myb_dom"/>
</dbReference>
<feature type="compositionally biased region" description="Basic and acidic residues" evidence="5">
    <location>
        <begin position="87"/>
        <end position="101"/>
    </location>
</feature>
<dbReference type="OrthoDB" id="551907at2759"/>
<proteinExistence type="predicted"/>
<dbReference type="InterPro" id="IPR006447">
    <property type="entry name" value="Myb_dom_plants"/>
</dbReference>
<dbReference type="InterPro" id="IPR001005">
    <property type="entry name" value="SANT/Myb"/>
</dbReference>
<dbReference type="PANTHER" id="PTHR31314:SF167">
    <property type="entry name" value="OS06G0543200 PROTEIN"/>
    <property type="match status" value="1"/>
</dbReference>
<evidence type="ECO:0000313" key="7">
    <source>
        <dbReference type="EMBL" id="CAD6339280.1"/>
    </source>
</evidence>
<dbReference type="NCBIfam" id="TIGR01557">
    <property type="entry name" value="myb_SHAQKYF"/>
    <property type="match status" value="1"/>
</dbReference>
<evidence type="ECO:0000256" key="3">
    <source>
        <dbReference type="ARBA" id="ARBA00023163"/>
    </source>
</evidence>
<keyword evidence="8" id="KW-1185">Reference proteome</keyword>
<name>A0A811SF03_9POAL</name>
<keyword evidence="4" id="KW-0539">Nucleus</keyword>
<dbReference type="SUPFAM" id="SSF46689">
    <property type="entry name" value="Homeodomain-like"/>
    <property type="match status" value="1"/>
</dbReference>
<dbReference type="AlphaFoldDB" id="A0A811SF03"/>
<dbReference type="EMBL" id="CAJGYO010000019">
    <property type="protein sequence ID" value="CAD6339280.1"/>
    <property type="molecule type" value="Genomic_DNA"/>
</dbReference>
<dbReference type="PANTHER" id="PTHR31314">
    <property type="entry name" value="MYB FAMILY TRANSCRIPTION FACTOR PHL7-LIKE"/>
    <property type="match status" value="1"/>
</dbReference>
<feature type="region of interest" description="Disordered" evidence="5">
    <location>
        <begin position="375"/>
        <end position="397"/>
    </location>
</feature>
<feature type="compositionally biased region" description="Basic and acidic residues" evidence="5">
    <location>
        <begin position="1"/>
        <end position="10"/>
    </location>
</feature>
<feature type="domain" description="HTH myb-type" evidence="6">
    <location>
        <begin position="112"/>
        <end position="172"/>
    </location>
</feature>
<feature type="region of interest" description="Disordered" evidence="5">
    <location>
        <begin position="1"/>
        <end position="108"/>
    </location>
</feature>
<keyword evidence="2" id="KW-0238">DNA-binding</keyword>
<dbReference type="GO" id="GO:0003677">
    <property type="term" value="F:DNA binding"/>
    <property type="evidence" value="ECO:0007669"/>
    <property type="project" value="UniProtKB-KW"/>
</dbReference>
<accession>A0A811SF03</accession>
<keyword evidence="1" id="KW-0805">Transcription regulation</keyword>
<reference evidence="7" key="1">
    <citation type="submission" date="2020-10" db="EMBL/GenBank/DDBJ databases">
        <authorList>
            <person name="Han B."/>
            <person name="Lu T."/>
            <person name="Zhao Q."/>
            <person name="Huang X."/>
            <person name="Zhao Y."/>
        </authorList>
    </citation>
    <scope>NUCLEOTIDE SEQUENCE</scope>
</reference>
<evidence type="ECO:0000256" key="4">
    <source>
        <dbReference type="ARBA" id="ARBA00023242"/>
    </source>
</evidence>
<protein>
    <recommendedName>
        <fullName evidence="6">HTH myb-type domain-containing protein</fullName>
    </recommendedName>
</protein>
<keyword evidence="3" id="KW-0804">Transcription</keyword>
<dbReference type="PROSITE" id="PS51294">
    <property type="entry name" value="HTH_MYB"/>
    <property type="match status" value="1"/>
</dbReference>
<dbReference type="InterPro" id="IPR009057">
    <property type="entry name" value="Homeodomain-like_sf"/>
</dbReference>
<evidence type="ECO:0000256" key="5">
    <source>
        <dbReference type="SAM" id="MobiDB-lite"/>
    </source>
</evidence>